<feature type="transmembrane region" description="Helical" evidence="1">
    <location>
        <begin position="21"/>
        <end position="39"/>
    </location>
</feature>
<feature type="domain" description="2TM" evidence="2">
    <location>
        <begin position="11"/>
        <end position="95"/>
    </location>
</feature>
<dbReference type="RefSeq" id="WP_163607395.1">
    <property type="nucleotide sequence ID" value="NZ_JAABOO010000002.1"/>
</dbReference>
<dbReference type="AlphaFoldDB" id="A0A6P0UTE9"/>
<evidence type="ECO:0000256" key="1">
    <source>
        <dbReference type="SAM" id="Phobius"/>
    </source>
</evidence>
<evidence type="ECO:0000313" key="3">
    <source>
        <dbReference type="EMBL" id="NER14133.1"/>
    </source>
</evidence>
<keyword evidence="4" id="KW-1185">Reference proteome</keyword>
<name>A0A6P0UTE9_9FLAO</name>
<feature type="transmembrane region" description="Helical" evidence="1">
    <location>
        <begin position="59"/>
        <end position="81"/>
    </location>
</feature>
<evidence type="ECO:0000313" key="4">
    <source>
        <dbReference type="Proteomes" id="UP000468581"/>
    </source>
</evidence>
<reference evidence="3 4" key="1">
    <citation type="submission" date="2020-01" db="EMBL/GenBank/DDBJ databases">
        <title>Leptobacterium flavescens.</title>
        <authorList>
            <person name="Wang G."/>
        </authorList>
    </citation>
    <scope>NUCLEOTIDE SEQUENCE [LARGE SCALE GENOMIC DNA]</scope>
    <source>
        <strain evidence="3 4">KCTC 22160</strain>
    </source>
</reference>
<dbReference type="InterPro" id="IPR025698">
    <property type="entry name" value="2TM_dom"/>
</dbReference>
<organism evidence="3 4">
    <name type="scientific">Leptobacterium flavescens</name>
    <dbReference type="NCBI Taxonomy" id="472055"/>
    <lineage>
        <taxon>Bacteria</taxon>
        <taxon>Pseudomonadati</taxon>
        <taxon>Bacteroidota</taxon>
        <taxon>Flavobacteriia</taxon>
        <taxon>Flavobacteriales</taxon>
        <taxon>Flavobacteriaceae</taxon>
        <taxon>Leptobacterium</taxon>
    </lineage>
</organism>
<accession>A0A6P0UTE9</accession>
<evidence type="ECO:0000259" key="2">
    <source>
        <dbReference type="Pfam" id="PF13239"/>
    </source>
</evidence>
<proteinExistence type="predicted"/>
<dbReference type="Proteomes" id="UP000468581">
    <property type="component" value="Unassembled WGS sequence"/>
</dbReference>
<keyword evidence="1" id="KW-0812">Transmembrane</keyword>
<protein>
    <recommendedName>
        <fullName evidence="2">2TM domain-containing protein</fullName>
    </recommendedName>
</protein>
<gene>
    <name evidence="3" type="ORF">GWK08_11825</name>
</gene>
<keyword evidence="1" id="KW-1133">Transmembrane helix</keyword>
<sequence>MKEEYNDDSYKRAKKRVESIKGFYWHFAIYLLVNTFILIKKYFQDSTTDEFWRWESFIVLILWGVGVVVHAFCIFGFEYIFGKEWEQKKIRQFMDEDAEDYRNKDYI</sequence>
<keyword evidence="1" id="KW-0472">Membrane</keyword>
<comment type="caution">
    <text evidence="3">The sequence shown here is derived from an EMBL/GenBank/DDBJ whole genome shotgun (WGS) entry which is preliminary data.</text>
</comment>
<dbReference type="EMBL" id="JAABOO010000002">
    <property type="protein sequence ID" value="NER14133.1"/>
    <property type="molecule type" value="Genomic_DNA"/>
</dbReference>
<dbReference type="Pfam" id="PF13239">
    <property type="entry name" value="2TM"/>
    <property type="match status" value="1"/>
</dbReference>